<proteinExistence type="predicted"/>
<dbReference type="InterPro" id="IPR036380">
    <property type="entry name" value="Isochorismatase-like_sf"/>
</dbReference>
<dbReference type="EMBL" id="BAABGA010000054">
    <property type="protein sequence ID" value="GAA4460999.1"/>
    <property type="molecule type" value="Genomic_DNA"/>
</dbReference>
<dbReference type="InterPro" id="IPR000868">
    <property type="entry name" value="Isochorismatase-like_dom"/>
</dbReference>
<dbReference type="SUPFAM" id="SSF52499">
    <property type="entry name" value="Isochorismatase-like hydrolases"/>
    <property type="match status" value="1"/>
</dbReference>
<evidence type="ECO:0000313" key="3">
    <source>
        <dbReference type="Proteomes" id="UP001500840"/>
    </source>
</evidence>
<name>A0ABP8N8E5_9BACT</name>
<keyword evidence="3" id="KW-1185">Reference proteome</keyword>
<dbReference type="InterPro" id="IPR050993">
    <property type="entry name" value="Isochorismatase_domain"/>
</dbReference>
<organism evidence="2 3">
    <name type="scientific">Novipirellula rosea</name>
    <dbReference type="NCBI Taxonomy" id="1031540"/>
    <lineage>
        <taxon>Bacteria</taxon>
        <taxon>Pseudomonadati</taxon>
        <taxon>Planctomycetota</taxon>
        <taxon>Planctomycetia</taxon>
        <taxon>Pirellulales</taxon>
        <taxon>Pirellulaceae</taxon>
        <taxon>Novipirellula</taxon>
    </lineage>
</organism>
<protein>
    <submittedName>
        <fullName evidence="2">Isochorismatase family protein</fullName>
    </submittedName>
</protein>
<dbReference type="PANTHER" id="PTHR14119:SF3">
    <property type="entry name" value="ISOCHORISMATASE DOMAIN-CONTAINING PROTEIN 2"/>
    <property type="match status" value="1"/>
</dbReference>
<evidence type="ECO:0000259" key="1">
    <source>
        <dbReference type="Pfam" id="PF00857"/>
    </source>
</evidence>
<feature type="domain" description="Isochorismatase-like" evidence="1">
    <location>
        <begin position="15"/>
        <end position="162"/>
    </location>
</feature>
<dbReference type="PANTHER" id="PTHR14119">
    <property type="entry name" value="HYDROLASE"/>
    <property type="match status" value="1"/>
</dbReference>
<dbReference type="Gene3D" id="3.40.50.850">
    <property type="entry name" value="Isochorismatase-like"/>
    <property type="match status" value="1"/>
</dbReference>
<evidence type="ECO:0000313" key="2">
    <source>
        <dbReference type="EMBL" id="GAA4460999.1"/>
    </source>
</evidence>
<dbReference type="Proteomes" id="UP001500840">
    <property type="component" value="Unassembled WGS sequence"/>
</dbReference>
<dbReference type="Pfam" id="PF00857">
    <property type="entry name" value="Isochorismatase"/>
    <property type="match status" value="1"/>
</dbReference>
<gene>
    <name evidence="2" type="ORF">GCM10023156_42810</name>
</gene>
<sequence length="188" mass="20731">MPHVPSPLRLSADRSALWVIDLQEKLVPVVPSGDAVVEQTMRLVEAAKLLDVPHAATVQYPERLGGLVHPLGDVFDSPEPKRAFSATVCRDALESWAKQARDQIVITGIETHVCVLQTVLDLIAEGFRPFVVAEAVAARHGRDHEIAIERMEMAGATITTVESVMFEWVGTSLHPQFKAISQLVKKRR</sequence>
<accession>A0ABP8N8E5</accession>
<reference evidence="3" key="1">
    <citation type="journal article" date="2019" name="Int. J. Syst. Evol. Microbiol.">
        <title>The Global Catalogue of Microorganisms (GCM) 10K type strain sequencing project: providing services to taxonomists for standard genome sequencing and annotation.</title>
        <authorList>
            <consortium name="The Broad Institute Genomics Platform"/>
            <consortium name="The Broad Institute Genome Sequencing Center for Infectious Disease"/>
            <person name="Wu L."/>
            <person name="Ma J."/>
        </authorList>
    </citation>
    <scope>NUCLEOTIDE SEQUENCE [LARGE SCALE GENOMIC DNA]</scope>
    <source>
        <strain evidence="3">JCM 17759</strain>
    </source>
</reference>
<comment type="caution">
    <text evidence="2">The sequence shown here is derived from an EMBL/GenBank/DDBJ whole genome shotgun (WGS) entry which is preliminary data.</text>
</comment>
<dbReference type="RefSeq" id="WP_345325350.1">
    <property type="nucleotide sequence ID" value="NZ_BAABGA010000054.1"/>
</dbReference>